<evidence type="ECO:0000256" key="3">
    <source>
        <dbReference type="ARBA" id="ARBA00022741"/>
    </source>
</evidence>
<organism evidence="8 9">
    <name type="scientific">Ramazzottius varieornatus</name>
    <name type="common">Water bear</name>
    <name type="synonym">Tardigrade</name>
    <dbReference type="NCBI Taxonomy" id="947166"/>
    <lineage>
        <taxon>Eukaryota</taxon>
        <taxon>Metazoa</taxon>
        <taxon>Ecdysozoa</taxon>
        <taxon>Tardigrada</taxon>
        <taxon>Eutardigrada</taxon>
        <taxon>Parachela</taxon>
        <taxon>Hypsibioidea</taxon>
        <taxon>Ramazzottiidae</taxon>
        <taxon>Ramazzottius</taxon>
    </lineage>
</organism>
<dbReference type="Proteomes" id="UP000186922">
    <property type="component" value="Unassembled WGS sequence"/>
</dbReference>
<comment type="catalytic activity">
    <reaction evidence="7">
        <text>ATP + H2O = ADP + phosphate + H(+)</text>
        <dbReference type="Rhea" id="RHEA:13065"/>
        <dbReference type="ChEBI" id="CHEBI:15377"/>
        <dbReference type="ChEBI" id="CHEBI:15378"/>
        <dbReference type="ChEBI" id="CHEBI:30616"/>
        <dbReference type="ChEBI" id="CHEBI:43474"/>
        <dbReference type="ChEBI" id="CHEBI:456216"/>
        <dbReference type="EC" id="3.6.4.13"/>
    </reaction>
</comment>
<evidence type="ECO:0000256" key="4">
    <source>
        <dbReference type="ARBA" id="ARBA00022801"/>
    </source>
</evidence>
<evidence type="ECO:0000256" key="5">
    <source>
        <dbReference type="ARBA" id="ARBA00022806"/>
    </source>
</evidence>
<reference evidence="8 9" key="1">
    <citation type="journal article" date="2016" name="Nat. Commun.">
        <title>Extremotolerant tardigrade genome and improved radiotolerance of human cultured cells by tardigrade-unique protein.</title>
        <authorList>
            <person name="Hashimoto T."/>
            <person name="Horikawa D.D."/>
            <person name="Saito Y."/>
            <person name="Kuwahara H."/>
            <person name="Kozuka-Hata H."/>
            <person name="Shin-I T."/>
            <person name="Minakuchi Y."/>
            <person name="Ohishi K."/>
            <person name="Motoyama A."/>
            <person name="Aizu T."/>
            <person name="Enomoto A."/>
            <person name="Kondo K."/>
            <person name="Tanaka S."/>
            <person name="Hara Y."/>
            <person name="Koshikawa S."/>
            <person name="Sagara H."/>
            <person name="Miura T."/>
            <person name="Yokobori S."/>
            <person name="Miyagawa K."/>
            <person name="Suzuki Y."/>
            <person name="Kubo T."/>
            <person name="Oyama M."/>
            <person name="Kohara Y."/>
            <person name="Fujiyama A."/>
            <person name="Arakawa K."/>
            <person name="Katayama T."/>
            <person name="Toyoda A."/>
            <person name="Kunieda T."/>
        </authorList>
    </citation>
    <scope>NUCLEOTIDE SEQUENCE [LARGE SCALE GENOMIC DNA]</scope>
    <source>
        <strain evidence="8 9">YOKOZUNA-1</strain>
    </source>
</reference>
<dbReference type="PANTHER" id="PTHR22655:SF2">
    <property type="entry name" value="ATP-DEPENDENT RNA HELICASE TDRD12-RELATED"/>
    <property type="match status" value="1"/>
</dbReference>
<dbReference type="GO" id="GO:0042078">
    <property type="term" value="P:germ-line stem cell division"/>
    <property type="evidence" value="ECO:0007669"/>
    <property type="project" value="TreeGrafter"/>
</dbReference>
<dbReference type="GO" id="GO:0005524">
    <property type="term" value="F:ATP binding"/>
    <property type="evidence" value="ECO:0007669"/>
    <property type="project" value="UniProtKB-KW"/>
</dbReference>
<keyword evidence="6" id="KW-0067">ATP-binding</keyword>
<dbReference type="PANTHER" id="PTHR22655">
    <property type="entry name" value="ATP-DEPENDENT RNA HELICASE TDRD12-RELATED"/>
    <property type="match status" value="1"/>
</dbReference>
<dbReference type="GO" id="GO:0003724">
    <property type="term" value="F:RNA helicase activity"/>
    <property type="evidence" value="ECO:0007669"/>
    <property type="project" value="UniProtKB-EC"/>
</dbReference>
<keyword evidence="9" id="KW-1185">Reference proteome</keyword>
<evidence type="ECO:0000256" key="6">
    <source>
        <dbReference type="ARBA" id="ARBA00022840"/>
    </source>
</evidence>
<dbReference type="GO" id="GO:0016787">
    <property type="term" value="F:hydrolase activity"/>
    <property type="evidence" value="ECO:0007669"/>
    <property type="project" value="UniProtKB-KW"/>
</dbReference>
<dbReference type="OrthoDB" id="10053149at2759"/>
<dbReference type="STRING" id="947166.A0A1D1VHH9"/>
<gene>
    <name evidence="8" type="primary">RvY_11837-1</name>
    <name evidence="8" type="synonym">RvY_11837.1</name>
    <name evidence="8" type="ORF">RvY_11837</name>
</gene>
<name>A0A1D1VHH9_RAMVA</name>
<keyword evidence="2" id="KW-0677">Repeat</keyword>
<keyword evidence="3" id="KW-0547">Nucleotide-binding</keyword>
<keyword evidence="5" id="KW-0347">Helicase</keyword>
<sequence length="814" mass="91910">MVGILEQRQPLQLCEDETTLFGQHSRMYFSGLATLPWRTQLRSGALPLNDLVRPLVTSLCGPRRTEMQALIWPHVLHRYDVFYIDNPLYSCQPPAEYSNTMDSGFVVPLLLRIAEPCGRRHLGRLYSEGPLAVVVTCNLEESMALVESMRTVTQQLSRSFRIVNFFESKNDKGFQEKSYAASENCDVLIVTLNAVMQLFLTQGRLGSPPINVLKVEFVVLRNIDVMLRFAPTIVEQMMTRFVVNPDINYVFAASSPSPNIKQVLSKLENTCCTVITNMLDAIIYEKLPVEILEANPNLPWALSALKTFSDRTNGDRIVLFVKSSEQAGAIRKALLMDKEKSKTKYDFMTANEDKPVYEYVSTIRDWWKTENKEAAKILAIPDSITSDFGINDADLIVHLSPPESIHHFMRRFCLIKNNFMIWSTHYQYLNKLAHGASKPPYPAIPCRIIVDESWRHLLPLLVHVASASPQSVMPESLITKSLAALEDPDFLRVPPCLQQMYVGECMSPESCAYRHYQGPPRALPTALAAGRGFEFSIMRFLNPTHFIVRIVSYRTAEGQIVQVDRSTKAIDEHLANVLDELPAPLAEVPPPGLICGMLSNDSTKMYRVEVLTEIDEDFLHVHYVDEGIGMAFAKVDRRHPKLSAIVKKTTNFYPLPEELQKMEKTWVNLIVSKIMPSAQELGWRPAVCGDVYAAMKNFITDKSLMEAESLFVTEDFVFVENFKCHTILEGNRTLALSMKNILNRYAESYAPNLDHLAKLQSIYNEKSANRGHSSTVLLPLSVTTRSVSPKKAVSEIDVSPLPNIMESMAESVYV</sequence>
<keyword evidence="4" id="KW-0378">Hydrolase</keyword>
<evidence type="ECO:0000256" key="7">
    <source>
        <dbReference type="ARBA" id="ARBA00047984"/>
    </source>
</evidence>
<accession>A0A1D1VHH9</accession>
<evidence type="ECO:0000256" key="2">
    <source>
        <dbReference type="ARBA" id="ARBA00022737"/>
    </source>
</evidence>
<evidence type="ECO:0000313" key="8">
    <source>
        <dbReference type="EMBL" id="GAV01070.1"/>
    </source>
</evidence>
<dbReference type="AlphaFoldDB" id="A0A1D1VHH9"/>
<proteinExistence type="predicted"/>
<comment type="caution">
    <text evidence="8">The sequence shown here is derived from an EMBL/GenBank/DDBJ whole genome shotgun (WGS) entry which is preliminary data.</text>
</comment>
<evidence type="ECO:0000313" key="9">
    <source>
        <dbReference type="Proteomes" id="UP000186922"/>
    </source>
</evidence>
<dbReference type="EC" id="3.6.4.13" evidence="1"/>
<protein>
    <recommendedName>
        <fullName evidence="1">RNA helicase</fullName>
        <ecNumber evidence="1">3.6.4.13</ecNumber>
    </recommendedName>
</protein>
<evidence type="ECO:0000256" key="1">
    <source>
        <dbReference type="ARBA" id="ARBA00012552"/>
    </source>
</evidence>
<dbReference type="EMBL" id="BDGG01000006">
    <property type="protein sequence ID" value="GAV01070.1"/>
    <property type="molecule type" value="Genomic_DNA"/>
</dbReference>